<reference evidence="1 2" key="1">
    <citation type="submission" date="2016-10" db="EMBL/GenBank/DDBJ databases">
        <authorList>
            <person name="de Groot N.N."/>
        </authorList>
    </citation>
    <scope>NUCLEOTIDE SEQUENCE [LARGE SCALE GENOMIC DNA]</scope>
    <source>
        <strain evidence="1 2">DSM 10317</strain>
    </source>
</reference>
<name>A0A1G5RS41_PSEXY</name>
<accession>A0A1G5RS41</accession>
<evidence type="ECO:0000313" key="1">
    <source>
        <dbReference type="EMBL" id="SCZ76079.1"/>
    </source>
</evidence>
<organism evidence="1 2">
    <name type="scientific">Pseudobutyrivibrio xylanivorans</name>
    <dbReference type="NCBI Taxonomy" id="185007"/>
    <lineage>
        <taxon>Bacteria</taxon>
        <taxon>Bacillati</taxon>
        <taxon>Bacillota</taxon>
        <taxon>Clostridia</taxon>
        <taxon>Lachnospirales</taxon>
        <taxon>Lachnospiraceae</taxon>
        <taxon>Pseudobutyrivibrio</taxon>
    </lineage>
</organism>
<sequence length="344" mass="39938">MICLITGFIKDNSLYGVDYNTGIMTRCDIETNRLDAISVIRDQKNIYKNIISILSIKDKIYMIDRYYSDILVLDNTYNIIASYGNHEWSNQILYRNAFFFDGSIFIIPRDIRTGIKVFNIENRSFEVIEMSKEIIANSGEGILFGCYHIDESIWFAIRKTKIIVQINMKSYKINCFNIESESSIDNICWSGGEIWISFIDNNKVISWTPNGEQKYNFDIENIKRIGSSVRIFDVIENDYSVVFVPYGYNEFVVKDKVNGQQKVIEIPIDRKIVGISLFGEKIKYANGWILPPKGNGAYIFVNNDSDIEIKKYLMNKDSFTKLLRGSSLNENKLYTVLDYMRMLI</sequence>
<dbReference type="RefSeq" id="WP_090160439.1">
    <property type="nucleotide sequence ID" value="NZ_FMWK01000001.1"/>
</dbReference>
<proteinExistence type="predicted"/>
<dbReference type="EMBL" id="FMWK01000001">
    <property type="protein sequence ID" value="SCZ76079.1"/>
    <property type="molecule type" value="Genomic_DNA"/>
</dbReference>
<dbReference type="SUPFAM" id="SSF63825">
    <property type="entry name" value="YWTD domain"/>
    <property type="match status" value="1"/>
</dbReference>
<protein>
    <submittedName>
        <fullName evidence="1">Uncharacterized protein</fullName>
    </submittedName>
</protein>
<evidence type="ECO:0000313" key="2">
    <source>
        <dbReference type="Proteomes" id="UP000199428"/>
    </source>
</evidence>
<dbReference type="AlphaFoldDB" id="A0A1G5RS41"/>
<dbReference type="Proteomes" id="UP000199428">
    <property type="component" value="Unassembled WGS sequence"/>
</dbReference>
<gene>
    <name evidence="1" type="ORF">SAMN02910350_00068</name>
</gene>